<protein>
    <submittedName>
        <fullName evidence="1">Uncharacterized protein</fullName>
    </submittedName>
</protein>
<feature type="non-terminal residue" evidence="1">
    <location>
        <position position="1"/>
    </location>
</feature>
<proteinExistence type="predicted"/>
<reference evidence="1 2" key="1">
    <citation type="journal article" date="2018" name="Front. Plant Sci.">
        <title>Red Clover (Trifolium pratense) and Zigzag Clover (T. medium) - A Picture of Genomic Similarities and Differences.</title>
        <authorList>
            <person name="Dluhosova J."/>
            <person name="Istvanek J."/>
            <person name="Nedelnik J."/>
            <person name="Repkova J."/>
        </authorList>
    </citation>
    <scope>NUCLEOTIDE SEQUENCE [LARGE SCALE GENOMIC DNA]</scope>
    <source>
        <strain evidence="2">cv. 10/8</strain>
        <tissue evidence="1">Leaf</tissue>
    </source>
</reference>
<name>A0A392THM5_9FABA</name>
<organism evidence="1 2">
    <name type="scientific">Trifolium medium</name>
    <dbReference type="NCBI Taxonomy" id="97028"/>
    <lineage>
        <taxon>Eukaryota</taxon>
        <taxon>Viridiplantae</taxon>
        <taxon>Streptophyta</taxon>
        <taxon>Embryophyta</taxon>
        <taxon>Tracheophyta</taxon>
        <taxon>Spermatophyta</taxon>
        <taxon>Magnoliopsida</taxon>
        <taxon>eudicotyledons</taxon>
        <taxon>Gunneridae</taxon>
        <taxon>Pentapetalae</taxon>
        <taxon>rosids</taxon>
        <taxon>fabids</taxon>
        <taxon>Fabales</taxon>
        <taxon>Fabaceae</taxon>
        <taxon>Papilionoideae</taxon>
        <taxon>50 kb inversion clade</taxon>
        <taxon>NPAAA clade</taxon>
        <taxon>Hologalegina</taxon>
        <taxon>IRL clade</taxon>
        <taxon>Trifolieae</taxon>
        <taxon>Trifolium</taxon>
    </lineage>
</organism>
<comment type="caution">
    <text evidence="1">The sequence shown here is derived from an EMBL/GenBank/DDBJ whole genome shotgun (WGS) entry which is preliminary data.</text>
</comment>
<sequence length="33" mass="3443">IGFNAYPGNGLCTVRPKDLVSCTNGCGIREIAC</sequence>
<keyword evidence="2" id="KW-1185">Reference proteome</keyword>
<dbReference type="Proteomes" id="UP000265520">
    <property type="component" value="Unassembled WGS sequence"/>
</dbReference>
<dbReference type="AlphaFoldDB" id="A0A392THM5"/>
<evidence type="ECO:0000313" key="1">
    <source>
        <dbReference type="EMBL" id="MCI59425.1"/>
    </source>
</evidence>
<evidence type="ECO:0000313" key="2">
    <source>
        <dbReference type="Proteomes" id="UP000265520"/>
    </source>
</evidence>
<accession>A0A392THM5</accession>
<dbReference type="EMBL" id="LXQA010563302">
    <property type="protein sequence ID" value="MCI59425.1"/>
    <property type="molecule type" value="Genomic_DNA"/>
</dbReference>